<keyword evidence="3" id="KW-1185">Reference proteome</keyword>
<organism evidence="2 3">
    <name type="scientific">Pelosinus propionicus DSM 13327</name>
    <dbReference type="NCBI Taxonomy" id="1123291"/>
    <lineage>
        <taxon>Bacteria</taxon>
        <taxon>Bacillati</taxon>
        <taxon>Bacillota</taxon>
        <taxon>Negativicutes</taxon>
        <taxon>Selenomonadales</taxon>
        <taxon>Sporomusaceae</taxon>
        <taxon>Pelosinus</taxon>
    </lineage>
</organism>
<accession>A0A1I4HDP8</accession>
<protein>
    <submittedName>
        <fullName evidence="2">50S ribosome-binding GTPase</fullName>
    </submittedName>
</protein>
<evidence type="ECO:0000259" key="1">
    <source>
        <dbReference type="Pfam" id="PF01926"/>
    </source>
</evidence>
<dbReference type="InterPro" id="IPR027417">
    <property type="entry name" value="P-loop_NTPase"/>
</dbReference>
<feature type="domain" description="G" evidence="1">
    <location>
        <begin position="5"/>
        <end position="145"/>
    </location>
</feature>
<dbReference type="GO" id="GO:0005525">
    <property type="term" value="F:GTP binding"/>
    <property type="evidence" value="ECO:0007669"/>
    <property type="project" value="InterPro"/>
</dbReference>
<dbReference type="AlphaFoldDB" id="A0A1I4HDP8"/>
<dbReference type="STRING" id="1123291.SAMN04490355_1003111"/>
<evidence type="ECO:0000313" key="2">
    <source>
        <dbReference type="EMBL" id="SFL39536.1"/>
    </source>
</evidence>
<dbReference type="Proteomes" id="UP000199520">
    <property type="component" value="Unassembled WGS sequence"/>
</dbReference>
<dbReference type="OrthoDB" id="2374147at2"/>
<reference evidence="3" key="1">
    <citation type="submission" date="2016-10" db="EMBL/GenBank/DDBJ databases">
        <authorList>
            <person name="Varghese N."/>
            <person name="Submissions S."/>
        </authorList>
    </citation>
    <scope>NUCLEOTIDE SEQUENCE [LARGE SCALE GENOMIC DNA]</scope>
    <source>
        <strain evidence="3">DSM 13327</strain>
    </source>
</reference>
<dbReference type="SUPFAM" id="SSF52540">
    <property type="entry name" value="P-loop containing nucleoside triphosphate hydrolases"/>
    <property type="match status" value="1"/>
</dbReference>
<dbReference type="RefSeq" id="WP_090932569.1">
    <property type="nucleotide sequence ID" value="NZ_FOTS01000003.1"/>
</dbReference>
<dbReference type="Gene3D" id="3.40.50.300">
    <property type="entry name" value="P-loop containing nucleotide triphosphate hydrolases"/>
    <property type="match status" value="1"/>
</dbReference>
<name>A0A1I4HDP8_9FIRM</name>
<dbReference type="InterPro" id="IPR006073">
    <property type="entry name" value="GTP-bd"/>
</dbReference>
<sequence length="201" mass="22623">MRELTVVGRPNSGKTMFTLNFASYIGIKTVDVTFRTYDDLITCRHFSIEDAKKELCGSAIHKTKTLQSLLLKITLGKTTVNFKLTDTCGIGEKIHQEEKIRRGMAQTISLMRCADFIFHVVDLSYITNEYVNNPSTVDREIYNYGLFRNSYAILANKIDVPFAKENLVQLTSTFPKATIIPISALLSQGLKEVKSCVARNV</sequence>
<evidence type="ECO:0000313" key="3">
    <source>
        <dbReference type="Proteomes" id="UP000199520"/>
    </source>
</evidence>
<gene>
    <name evidence="2" type="ORF">SAMN04490355_1003111</name>
</gene>
<proteinExistence type="predicted"/>
<dbReference type="EMBL" id="FOTS01000003">
    <property type="protein sequence ID" value="SFL39536.1"/>
    <property type="molecule type" value="Genomic_DNA"/>
</dbReference>
<dbReference type="Pfam" id="PF01926">
    <property type="entry name" value="MMR_HSR1"/>
    <property type="match status" value="1"/>
</dbReference>